<feature type="compositionally biased region" description="Low complexity" evidence="1">
    <location>
        <begin position="38"/>
        <end position="53"/>
    </location>
</feature>
<gene>
    <name evidence="2" type="ORF">ACFQJ4_08120</name>
</gene>
<dbReference type="EMBL" id="JBHTAP010000001">
    <property type="protein sequence ID" value="MFC7235277.1"/>
    <property type="molecule type" value="Genomic_DNA"/>
</dbReference>
<evidence type="ECO:0000256" key="1">
    <source>
        <dbReference type="SAM" id="MobiDB-lite"/>
    </source>
</evidence>
<evidence type="ECO:0000313" key="3">
    <source>
        <dbReference type="Proteomes" id="UP001596398"/>
    </source>
</evidence>
<comment type="caution">
    <text evidence="2">The sequence shown here is derived from an EMBL/GenBank/DDBJ whole genome shotgun (WGS) entry which is preliminary data.</text>
</comment>
<protein>
    <recommendedName>
        <fullName evidence="4">Twin-arginine translocation signal domain-containing protein</fullName>
    </recommendedName>
</protein>
<evidence type="ECO:0008006" key="4">
    <source>
        <dbReference type="Google" id="ProtNLM"/>
    </source>
</evidence>
<feature type="compositionally biased region" description="Acidic residues" evidence="1">
    <location>
        <begin position="54"/>
        <end position="72"/>
    </location>
</feature>
<name>A0ABD5ZNX5_9EURY</name>
<feature type="compositionally biased region" description="Low complexity" evidence="1">
    <location>
        <begin position="73"/>
        <end position="90"/>
    </location>
</feature>
<feature type="compositionally biased region" description="Basic and acidic residues" evidence="1">
    <location>
        <begin position="91"/>
        <end position="100"/>
    </location>
</feature>
<dbReference type="Proteomes" id="UP001596398">
    <property type="component" value="Unassembled WGS sequence"/>
</dbReference>
<evidence type="ECO:0000313" key="2">
    <source>
        <dbReference type="EMBL" id="MFC7235277.1"/>
    </source>
</evidence>
<accession>A0ABD5ZNX5</accession>
<dbReference type="PROSITE" id="PS51257">
    <property type="entry name" value="PROKAR_LIPOPROTEIN"/>
    <property type="match status" value="1"/>
</dbReference>
<keyword evidence="3" id="KW-1185">Reference proteome</keyword>
<dbReference type="AlphaFoldDB" id="A0ABD5ZNX5"/>
<sequence length="100" mass="10108">MERTERSRRRFVVAVGAAVAAGLAGCSDAESPGNSTETAVGGTPGDPTATTAEVETDTPTEAETETEEETPTEEASPTEEGTATGEGTATEGERTTEEGA</sequence>
<organism evidence="2 3">
    <name type="scientific">Halosegnis marinus</name>
    <dbReference type="NCBI Taxonomy" id="3034023"/>
    <lineage>
        <taxon>Archaea</taxon>
        <taxon>Methanobacteriati</taxon>
        <taxon>Methanobacteriota</taxon>
        <taxon>Stenosarchaea group</taxon>
        <taxon>Halobacteria</taxon>
        <taxon>Halobacteriales</taxon>
        <taxon>Natronomonadaceae</taxon>
        <taxon>Halosegnis</taxon>
    </lineage>
</organism>
<dbReference type="RefSeq" id="WP_276233407.1">
    <property type="nucleotide sequence ID" value="NZ_CP119802.1"/>
</dbReference>
<reference evidence="2 3" key="1">
    <citation type="journal article" date="2019" name="Int. J. Syst. Evol. Microbiol.">
        <title>The Global Catalogue of Microorganisms (GCM) 10K type strain sequencing project: providing services to taxonomists for standard genome sequencing and annotation.</title>
        <authorList>
            <consortium name="The Broad Institute Genomics Platform"/>
            <consortium name="The Broad Institute Genome Sequencing Center for Infectious Disease"/>
            <person name="Wu L."/>
            <person name="Ma J."/>
        </authorList>
    </citation>
    <scope>NUCLEOTIDE SEQUENCE [LARGE SCALE GENOMIC DNA]</scope>
    <source>
        <strain evidence="2 3">DT85</strain>
    </source>
</reference>
<proteinExistence type="predicted"/>
<dbReference type="InterPro" id="IPR006311">
    <property type="entry name" value="TAT_signal"/>
</dbReference>
<dbReference type="PROSITE" id="PS51318">
    <property type="entry name" value="TAT"/>
    <property type="match status" value="1"/>
</dbReference>
<feature type="region of interest" description="Disordered" evidence="1">
    <location>
        <begin position="24"/>
        <end position="100"/>
    </location>
</feature>
<dbReference type="GeneID" id="79266967"/>